<evidence type="ECO:0000313" key="3">
    <source>
        <dbReference type="Proteomes" id="UP000813461"/>
    </source>
</evidence>
<accession>A0A8K0QUK4</accession>
<evidence type="ECO:0008006" key="4">
    <source>
        <dbReference type="Google" id="ProtNLM"/>
    </source>
</evidence>
<protein>
    <recommendedName>
        <fullName evidence="4">Secreted protein</fullName>
    </recommendedName>
</protein>
<proteinExistence type="predicted"/>
<keyword evidence="3" id="KW-1185">Reference proteome</keyword>
<reference evidence="2" key="1">
    <citation type="journal article" date="2021" name="Nat. Commun.">
        <title>Genetic determinants of endophytism in the Arabidopsis root mycobiome.</title>
        <authorList>
            <person name="Mesny F."/>
            <person name="Miyauchi S."/>
            <person name="Thiergart T."/>
            <person name="Pickel B."/>
            <person name="Atanasova L."/>
            <person name="Karlsson M."/>
            <person name="Huettel B."/>
            <person name="Barry K.W."/>
            <person name="Haridas S."/>
            <person name="Chen C."/>
            <person name="Bauer D."/>
            <person name="Andreopoulos W."/>
            <person name="Pangilinan J."/>
            <person name="LaButti K."/>
            <person name="Riley R."/>
            <person name="Lipzen A."/>
            <person name="Clum A."/>
            <person name="Drula E."/>
            <person name="Henrissat B."/>
            <person name="Kohler A."/>
            <person name="Grigoriev I.V."/>
            <person name="Martin F.M."/>
            <person name="Hacquard S."/>
        </authorList>
    </citation>
    <scope>NUCLEOTIDE SEQUENCE</scope>
    <source>
        <strain evidence="2">MPI-SDFR-AT-0120</strain>
    </source>
</reference>
<dbReference type="Proteomes" id="UP000813461">
    <property type="component" value="Unassembled WGS sequence"/>
</dbReference>
<dbReference type="EMBL" id="JAGMVJ010000026">
    <property type="protein sequence ID" value="KAH7070861.1"/>
    <property type="molecule type" value="Genomic_DNA"/>
</dbReference>
<feature type="signal peptide" evidence="1">
    <location>
        <begin position="1"/>
        <end position="20"/>
    </location>
</feature>
<organism evidence="2 3">
    <name type="scientific">Paraphoma chrysanthemicola</name>
    <dbReference type="NCBI Taxonomy" id="798071"/>
    <lineage>
        <taxon>Eukaryota</taxon>
        <taxon>Fungi</taxon>
        <taxon>Dikarya</taxon>
        <taxon>Ascomycota</taxon>
        <taxon>Pezizomycotina</taxon>
        <taxon>Dothideomycetes</taxon>
        <taxon>Pleosporomycetidae</taxon>
        <taxon>Pleosporales</taxon>
        <taxon>Pleosporineae</taxon>
        <taxon>Phaeosphaeriaceae</taxon>
        <taxon>Paraphoma</taxon>
    </lineage>
</organism>
<name>A0A8K0QUK4_9PLEO</name>
<evidence type="ECO:0000313" key="2">
    <source>
        <dbReference type="EMBL" id="KAH7070861.1"/>
    </source>
</evidence>
<evidence type="ECO:0000256" key="1">
    <source>
        <dbReference type="SAM" id="SignalP"/>
    </source>
</evidence>
<keyword evidence="1" id="KW-0732">Signal</keyword>
<sequence length="172" mass="19405">MGVSRVTGALVVAMAGELGTQVCPTKCTYDCPYAGPREGPKARYLVKLRYRFRCVPPQSLRPSILTVWRDLWTARSSRKSTVPRIESWLPHKTVWFIGSPCILGLTASCHHQSLFTVAKLEQSRCSRFPTYTPGSVHIEWGRLEHGARGYLCRMEHFVNIDTIALYTDYAGV</sequence>
<comment type="caution">
    <text evidence="2">The sequence shown here is derived from an EMBL/GenBank/DDBJ whole genome shotgun (WGS) entry which is preliminary data.</text>
</comment>
<dbReference type="AlphaFoldDB" id="A0A8K0QUK4"/>
<gene>
    <name evidence="2" type="ORF">FB567DRAFT_554664</name>
</gene>
<feature type="chain" id="PRO_5035471814" description="Secreted protein" evidence="1">
    <location>
        <begin position="21"/>
        <end position="172"/>
    </location>
</feature>